<accession>A0A4R1BNA5</accession>
<keyword evidence="1" id="KW-1133">Transmembrane helix</keyword>
<protein>
    <submittedName>
        <fullName evidence="2">DUF1003 domain-containing protein</fullName>
    </submittedName>
</protein>
<gene>
    <name evidence="2" type="ORF">EPD60_01295</name>
</gene>
<name>A0A4R1BNA5_9BACT</name>
<dbReference type="Proteomes" id="UP000295334">
    <property type="component" value="Unassembled WGS sequence"/>
</dbReference>
<reference evidence="2 3" key="1">
    <citation type="submission" date="2019-03" db="EMBL/GenBank/DDBJ databases">
        <authorList>
            <person name="Kim M.K.M."/>
        </authorList>
    </citation>
    <scope>NUCLEOTIDE SEQUENCE [LARGE SCALE GENOMIC DNA]</scope>
    <source>
        <strain evidence="2 3">17J68-12</strain>
    </source>
</reference>
<feature type="transmembrane region" description="Helical" evidence="1">
    <location>
        <begin position="59"/>
        <end position="79"/>
    </location>
</feature>
<dbReference type="OrthoDB" id="9795736at2"/>
<dbReference type="InterPro" id="IPR010406">
    <property type="entry name" value="DUF1003"/>
</dbReference>
<keyword evidence="1" id="KW-0472">Membrane</keyword>
<keyword evidence="3" id="KW-1185">Reference proteome</keyword>
<evidence type="ECO:0000256" key="1">
    <source>
        <dbReference type="SAM" id="Phobius"/>
    </source>
</evidence>
<keyword evidence="1" id="KW-0812">Transmembrane</keyword>
<organism evidence="2 3">
    <name type="scientific">Flaviaesturariibacter flavus</name>
    <dbReference type="NCBI Taxonomy" id="2502780"/>
    <lineage>
        <taxon>Bacteria</taxon>
        <taxon>Pseudomonadati</taxon>
        <taxon>Bacteroidota</taxon>
        <taxon>Chitinophagia</taxon>
        <taxon>Chitinophagales</taxon>
        <taxon>Chitinophagaceae</taxon>
        <taxon>Flaviaestuariibacter</taxon>
    </lineage>
</organism>
<sequence length="187" mass="21762">MLNSQLTDLLDSENQHLKKLNEIVVEAIEEERILSHKLSPFDGRRPTFRERLEDNVSSFGGSWTFIFLCLLLMFSWMALNTFVLRHAFDPYPYILLNLGLSTVAALQAPIIMMSQNRKEEKDRQRAANDYMVNLKAEIEVRNLHQKLDLLISEQMKTLFDIQKVQVEIMEEIRAHVLRRGNQSSKGS</sequence>
<feature type="transmembrane region" description="Helical" evidence="1">
    <location>
        <begin position="91"/>
        <end position="113"/>
    </location>
</feature>
<dbReference type="PANTHER" id="PTHR41386:SF1">
    <property type="entry name" value="MEMBRANE PROTEIN"/>
    <property type="match status" value="1"/>
</dbReference>
<dbReference type="PANTHER" id="PTHR41386">
    <property type="entry name" value="INTEGRAL MEMBRANE PROTEIN-RELATED"/>
    <property type="match status" value="1"/>
</dbReference>
<dbReference type="AlphaFoldDB" id="A0A4R1BNA5"/>
<evidence type="ECO:0000313" key="3">
    <source>
        <dbReference type="Proteomes" id="UP000295334"/>
    </source>
</evidence>
<proteinExistence type="predicted"/>
<dbReference type="EMBL" id="SJZI01000002">
    <property type="protein sequence ID" value="TCJ19080.1"/>
    <property type="molecule type" value="Genomic_DNA"/>
</dbReference>
<dbReference type="Pfam" id="PF06210">
    <property type="entry name" value="DUF1003"/>
    <property type="match status" value="1"/>
</dbReference>
<evidence type="ECO:0000313" key="2">
    <source>
        <dbReference type="EMBL" id="TCJ19080.1"/>
    </source>
</evidence>
<comment type="caution">
    <text evidence="2">The sequence shown here is derived from an EMBL/GenBank/DDBJ whole genome shotgun (WGS) entry which is preliminary data.</text>
</comment>